<dbReference type="Proteomes" id="UP000887574">
    <property type="component" value="Unplaced"/>
</dbReference>
<accession>A0A915EIZ6</accession>
<feature type="transmembrane region" description="Helical" evidence="9">
    <location>
        <begin position="426"/>
        <end position="451"/>
    </location>
</feature>
<dbReference type="GO" id="GO:0042302">
    <property type="term" value="F:structural constituent of cuticle"/>
    <property type="evidence" value="ECO:0007669"/>
    <property type="project" value="UniProtKB-KW"/>
</dbReference>
<evidence type="ECO:0000256" key="2">
    <source>
        <dbReference type="ARBA" id="ARBA00022460"/>
    </source>
</evidence>
<evidence type="ECO:0000259" key="11">
    <source>
        <dbReference type="PROSITE" id="PS51034"/>
    </source>
</evidence>
<dbReference type="PROSITE" id="PS51034">
    <property type="entry name" value="ZP_2"/>
    <property type="match status" value="1"/>
</dbReference>
<keyword evidence="12" id="KW-1185">Reference proteome</keyword>
<feature type="chain" id="PRO_5037309074" evidence="10">
    <location>
        <begin position="26"/>
        <end position="621"/>
    </location>
</feature>
<dbReference type="InterPro" id="IPR027911">
    <property type="entry name" value="DUF4604"/>
</dbReference>
<dbReference type="InterPro" id="IPR057475">
    <property type="entry name" value="CUT_C"/>
</dbReference>
<evidence type="ECO:0000256" key="3">
    <source>
        <dbReference type="ARBA" id="ARBA00022475"/>
    </source>
</evidence>
<feature type="domain" description="ZP" evidence="11">
    <location>
        <begin position="37"/>
        <end position="283"/>
    </location>
</feature>
<comment type="subcellular location">
    <subcellularLocation>
        <location evidence="1">Cell membrane</location>
        <topology evidence="1">Single-pass type I membrane protein</topology>
    </subcellularLocation>
</comment>
<evidence type="ECO:0000256" key="1">
    <source>
        <dbReference type="ARBA" id="ARBA00004251"/>
    </source>
</evidence>
<feature type="region of interest" description="Disordered" evidence="8">
    <location>
        <begin position="549"/>
        <end position="595"/>
    </location>
</feature>
<feature type="region of interest" description="Disordered" evidence="8">
    <location>
        <begin position="516"/>
        <end position="535"/>
    </location>
</feature>
<keyword evidence="2" id="KW-0193">Cuticle</keyword>
<evidence type="ECO:0000313" key="13">
    <source>
        <dbReference type="WBParaSite" id="jg7193.2"/>
    </source>
</evidence>
<dbReference type="Pfam" id="PF15377">
    <property type="entry name" value="DUF4604"/>
    <property type="match status" value="1"/>
</dbReference>
<dbReference type="InterPro" id="IPR001507">
    <property type="entry name" value="ZP_dom"/>
</dbReference>
<evidence type="ECO:0000256" key="10">
    <source>
        <dbReference type="SAM" id="SignalP"/>
    </source>
</evidence>
<dbReference type="WBParaSite" id="jg7193.2">
    <property type="protein sequence ID" value="jg7193.2"/>
    <property type="gene ID" value="jg7193"/>
</dbReference>
<feature type="compositionally biased region" description="Basic and acidic residues" evidence="8">
    <location>
        <begin position="525"/>
        <end position="535"/>
    </location>
</feature>
<keyword evidence="6 9" id="KW-1133">Transmembrane helix</keyword>
<proteinExistence type="predicted"/>
<keyword evidence="7 9" id="KW-0472">Membrane</keyword>
<dbReference type="InterPro" id="IPR056953">
    <property type="entry name" value="CUT_N"/>
</dbReference>
<evidence type="ECO:0000256" key="5">
    <source>
        <dbReference type="ARBA" id="ARBA00022729"/>
    </source>
</evidence>
<dbReference type="Pfam" id="PF25057">
    <property type="entry name" value="CUT_N"/>
    <property type="match status" value="1"/>
</dbReference>
<organism evidence="12 13">
    <name type="scientific">Ditylenchus dipsaci</name>
    <dbReference type="NCBI Taxonomy" id="166011"/>
    <lineage>
        <taxon>Eukaryota</taxon>
        <taxon>Metazoa</taxon>
        <taxon>Ecdysozoa</taxon>
        <taxon>Nematoda</taxon>
        <taxon>Chromadorea</taxon>
        <taxon>Rhabditida</taxon>
        <taxon>Tylenchina</taxon>
        <taxon>Tylenchomorpha</taxon>
        <taxon>Sphaerularioidea</taxon>
        <taxon>Anguinidae</taxon>
        <taxon>Anguininae</taxon>
        <taxon>Ditylenchus</taxon>
    </lineage>
</organism>
<dbReference type="AlphaFoldDB" id="A0A915EIZ6"/>
<protein>
    <submittedName>
        <fullName evidence="13">ZP domain-containing protein</fullName>
    </submittedName>
</protein>
<evidence type="ECO:0000256" key="4">
    <source>
        <dbReference type="ARBA" id="ARBA00022692"/>
    </source>
</evidence>
<keyword evidence="5 10" id="KW-0732">Signal</keyword>
<evidence type="ECO:0000256" key="8">
    <source>
        <dbReference type="SAM" id="MobiDB-lite"/>
    </source>
</evidence>
<keyword evidence="4 9" id="KW-0812">Transmembrane</keyword>
<dbReference type="SMART" id="SM00241">
    <property type="entry name" value="ZP"/>
    <property type="match status" value="1"/>
</dbReference>
<evidence type="ECO:0000256" key="7">
    <source>
        <dbReference type="ARBA" id="ARBA00023136"/>
    </source>
</evidence>
<dbReference type="InterPro" id="IPR051962">
    <property type="entry name" value="Cuticlin"/>
</dbReference>
<dbReference type="Pfam" id="PF25301">
    <property type="entry name" value="CUT_C"/>
    <property type="match status" value="1"/>
</dbReference>
<dbReference type="PANTHER" id="PTHR22907:SF26">
    <property type="entry name" value="ZP DOMAIN-CONTAINING PROTEIN"/>
    <property type="match status" value="1"/>
</dbReference>
<name>A0A915EIZ6_9BILA</name>
<evidence type="ECO:0000256" key="6">
    <source>
        <dbReference type="ARBA" id="ARBA00022989"/>
    </source>
</evidence>
<dbReference type="GO" id="GO:0005886">
    <property type="term" value="C:plasma membrane"/>
    <property type="evidence" value="ECO:0007669"/>
    <property type="project" value="UniProtKB-SubCell"/>
</dbReference>
<evidence type="ECO:0000313" key="12">
    <source>
        <dbReference type="Proteomes" id="UP000887574"/>
    </source>
</evidence>
<keyword evidence="3" id="KW-1003">Cell membrane</keyword>
<reference evidence="13" key="1">
    <citation type="submission" date="2022-11" db="UniProtKB">
        <authorList>
            <consortium name="WormBaseParasite"/>
        </authorList>
    </citation>
    <scope>IDENTIFICATION</scope>
</reference>
<evidence type="ECO:0000256" key="9">
    <source>
        <dbReference type="SAM" id="Phobius"/>
    </source>
</evidence>
<dbReference type="PANTHER" id="PTHR22907">
    <property type="entry name" value="GH04558P"/>
    <property type="match status" value="1"/>
</dbReference>
<feature type="signal peptide" evidence="10">
    <location>
        <begin position="1"/>
        <end position="25"/>
    </location>
</feature>
<sequence>MPLTRSQVFLVCMLIYLIKLSVVKSMENGVIGEPRVDCGVESINVWIRTESPFKGRLYAEEESEHPECVHTYSGPTADHLDSRGAEFNIRFGQCNMRRQRVLNPRGVSYSFTLVISFHPVFLTGVDRAFNIKCFFLEAVKAVDTSLDVSALSTHVVEQEFTLPQCNYHLKQSPDGPFLKFANIGEPITHVWSCDGSAGVLYGVLIHSCYVDDGRGNRFDLMDDRGCPTDKYLLNEVVYDEQHLGAFANTHVFRYSDRIQLFFTCTLQLCFKEDGGCQGITPPTCSEAKSGSIDLSIGAIPPQILTHHQRIPPPGVSAERNLLRKLNRRPSGSSTTANSASIPQFLNHQFPFTNPFKDSPLNGTDDIEEIVNTSTRASREANNGMETDLSVDLTVLPLHQSISPTFESEPFKQDHQALKFSRCLSTFDVFCIALAFLVTILATAFVSSICVIRSNLYSTAEMSAKKGGDRKLTHKEKASIKFTEAVDPPFMREIKAKLGYKEPCTVNDKFADKFKEDEDDGLEDRDDIRNMKEEERPQIVVLNEKTDVSKEQLDKEIEQHQEVEDKKKIEEGRITFKKPEKRASEDGKETEAGIKKIKSDSATMKKLQSSKLLSFGDEEDEE</sequence>